<evidence type="ECO:0000313" key="1">
    <source>
        <dbReference type="EMBL" id="WDE11341.1"/>
    </source>
</evidence>
<dbReference type="Proteomes" id="UP001215231">
    <property type="component" value="Chromosome"/>
</dbReference>
<name>A0ABY7VCS2_9GAMM</name>
<reference evidence="1 2" key="1">
    <citation type="journal article" date="2022" name="Mar. Drugs">
        <title>Bioassay-Guided Fractionation Leads to the Detection of Cholic Acid Generated by the Rare Thalassomonas sp.</title>
        <authorList>
            <person name="Pheiffer F."/>
            <person name="Schneider Y.K."/>
            <person name="Hansen E.H."/>
            <person name="Andersen J.H."/>
            <person name="Isaksson J."/>
            <person name="Busche T."/>
            <person name="R C."/>
            <person name="Kalinowski J."/>
            <person name="Zyl L.V."/>
            <person name="Trindade M."/>
        </authorList>
    </citation>
    <scope>NUCLEOTIDE SEQUENCE [LARGE SCALE GENOMIC DNA]</scope>
    <source>
        <strain evidence="1 2">A5K-61T</strain>
    </source>
</reference>
<organism evidence="1 2">
    <name type="scientific">Thalassomonas haliotis</name>
    <dbReference type="NCBI Taxonomy" id="485448"/>
    <lineage>
        <taxon>Bacteria</taxon>
        <taxon>Pseudomonadati</taxon>
        <taxon>Pseudomonadota</taxon>
        <taxon>Gammaproteobacteria</taxon>
        <taxon>Alteromonadales</taxon>
        <taxon>Colwelliaceae</taxon>
        <taxon>Thalassomonas</taxon>
    </lineage>
</organism>
<dbReference type="RefSeq" id="WP_274051495.1">
    <property type="nucleotide sequence ID" value="NZ_CP059693.1"/>
</dbReference>
<proteinExistence type="predicted"/>
<sequence>MLNITEQVRQAINSDHEFCHLIKIEFASGPVLLTDAVYDVDFDGETYLGNGVLLGLDAIKTKSEINIGEIKIAFTLVEQSLLVTLLGSTQVNRLVTIHRAYLNGAQVIPDPVTLWSGLITGFNGKDGKSPSAAIRVASEWADYKKAAGRRTTTASQQRFFPDDLGFEFAPVSGKEYKWGSD</sequence>
<gene>
    <name evidence="1" type="ORF">H3N35_24485</name>
</gene>
<keyword evidence="2" id="KW-1185">Reference proteome</keyword>
<evidence type="ECO:0000313" key="2">
    <source>
        <dbReference type="Proteomes" id="UP001215231"/>
    </source>
</evidence>
<dbReference type="EMBL" id="CP059693">
    <property type="protein sequence ID" value="WDE11341.1"/>
    <property type="molecule type" value="Genomic_DNA"/>
</dbReference>
<accession>A0ABY7VCS2</accession>
<protein>
    <submittedName>
        <fullName evidence="1">Uncharacterized protein</fullName>
    </submittedName>
</protein>